<name>A0AAU9CN81_9BACT</name>
<proteinExistence type="predicted"/>
<reference evidence="2 3" key="1">
    <citation type="submission" date="2021-12" db="EMBL/GenBank/DDBJ databases">
        <title>Genome sequencing of bacteria with rrn-lacking chromosome and rrn-plasmid.</title>
        <authorList>
            <person name="Anda M."/>
            <person name="Iwasaki W."/>
        </authorList>
    </citation>
    <scope>NUCLEOTIDE SEQUENCE [LARGE SCALE GENOMIC DNA]</scope>
    <source>
        <strain evidence="2 3">DSM 100852</strain>
    </source>
</reference>
<dbReference type="KEGG" id="fax:FUAX_19300"/>
<feature type="transmembrane region" description="Helical" evidence="1">
    <location>
        <begin position="44"/>
        <end position="64"/>
    </location>
</feature>
<evidence type="ECO:0000256" key="1">
    <source>
        <dbReference type="SAM" id="Phobius"/>
    </source>
</evidence>
<gene>
    <name evidence="2" type="ORF">FUAX_19300</name>
</gene>
<keyword evidence="1" id="KW-1133">Transmembrane helix</keyword>
<keyword evidence="3" id="KW-1185">Reference proteome</keyword>
<dbReference type="EMBL" id="AP025314">
    <property type="protein sequence ID" value="BDD09498.1"/>
    <property type="molecule type" value="Genomic_DNA"/>
</dbReference>
<accession>A0AAU9CN81</accession>
<dbReference type="AlphaFoldDB" id="A0AAU9CN81"/>
<feature type="transmembrane region" description="Helical" evidence="1">
    <location>
        <begin position="12"/>
        <end position="32"/>
    </location>
</feature>
<keyword evidence="1" id="KW-0812">Transmembrane</keyword>
<organism evidence="2 3">
    <name type="scientific">Fulvitalea axinellae</name>
    <dbReference type="NCBI Taxonomy" id="1182444"/>
    <lineage>
        <taxon>Bacteria</taxon>
        <taxon>Pseudomonadati</taxon>
        <taxon>Bacteroidota</taxon>
        <taxon>Cytophagia</taxon>
        <taxon>Cytophagales</taxon>
        <taxon>Persicobacteraceae</taxon>
        <taxon>Fulvitalea</taxon>
    </lineage>
</organism>
<dbReference type="RefSeq" id="WP_338391098.1">
    <property type="nucleotide sequence ID" value="NZ_AP025314.1"/>
</dbReference>
<keyword evidence="1" id="KW-0472">Membrane</keyword>
<dbReference type="Proteomes" id="UP001348817">
    <property type="component" value="Chromosome"/>
</dbReference>
<evidence type="ECO:0000313" key="3">
    <source>
        <dbReference type="Proteomes" id="UP001348817"/>
    </source>
</evidence>
<sequence>MNLIKDKLPQIGGGLLLMGLASSILAIFNYNIRLLMWIDIWGAGIGWLLRILFIAAGAAILFFFNEDEENTTQSSINRE</sequence>
<evidence type="ECO:0000313" key="2">
    <source>
        <dbReference type="EMBL" id="BDD09498.1"/>
    </source>
</evidence>
<protein>
    <submittedName>
        <fullName evidence="2">Uncharacterized protein</fullName>
    </submittedName>
</protein>